<dbReference type="Pfam" id="PF00169">
    <property type="entry name" value="PH"/>
    <property type="match status" value="1"/>
</dbReference>
<keyword evidence="4" id="KW-1185">Reference proteome</keyword>
<feature type="region of interest" description="Disordered" evidence="1">
    <location>
        <begin position="307"/>
        <end position="375"/>
    </location>
</feature>
<reference evidence="3" key="1">
    <citation type="submission" date="2020-05" db="EMBL/GenBank/DDBJ databases">
        <title>Phylogenomic resolution of chytrid fungi.</title>
        <authorList>
            <person name="Stajich J.E."/>
            <person name="Amses K."/>
            <person name="Simmons R."/>
            <person name="Seto K."/>
            <person name="Myers J."/>
            <person name="Bonds A."/>
            <person name="Quandt C.A."/>
            <person name="Barry K."/>
            <person name="Liu P."/>
            <person name="Grigoriev I."/>
            <person name="Longcore J.E."/>
            <person name="James T.Y."/>
        </authorList>
    </citation>
    <scope>NUCLEOTIDE SEQUENCE</scope>
    <source>
        <strain evidence="3">JEL0513</strain>
    </source>
</reference>
<dbReference type="AlphaFoldDB" id="A0AAD5SPR0"/>
<protein>
    <recommendedName>
        <fullName evidence="2">PH domain-containing protein</fullName>
    </recommendedName>
</protein>
<feature type="region of interest" description="Disordered" evidence="1">
    <location>
        <begin position="531"/>
        <end position="598"/>
    </location>
</feature>
<dbReference type="InterPro" id="IPR001849">
    <property type="entry name" value="PH_domain"/>
</dbReference>
<organism evidence="3 4">
    <name type="scientific">Physocladia obscura</name>
    <dbReference type="NCBI Taxonomy" id="109957"/>
    <lineage>
        <taxon>Eukaryota</taxon>
        <taxon>Fungi</taxon>
        <taxon>Fungi incertae sedis</taxon>
        <taxon>Chytridiomycota</taxon>
        <taxon>Chytridiomycota incertae sedis</taxon>
        <taxon>Chytridiomycetes</taxon>
        <taxon>Chytridiales</taxon>
        <taxon>Chytriomycetaceae</taxon>
        <taxon>Physocladia</taxon>
    </lineage>
</organism>
<dbReference type="CDD" id="cd00821">
    <property type="entry name" value="PH"/>
    <property type="match status" value="1"/>
</dbReference>
<evidence type="ECO:0000259" key="2">
    <source>
        <dbReference type="PROSITE" id="PS50003"/>
    </source>
</evidence>
<dbReference type="SUPFAM" id="SSF50729">
    <property type="entry name" value="PH domain-like"/>
    <property type="match status" value="1"/>
</dbReference>
<feature type="compositionally biased region" description="Polar residues" evidence="1">
    <location>
        <begin position="338"/>
        <end position="371"/>
    </location>
</feature>
<name>A0AAD5SPR0_9FUNG</name>
<dbReference type="PROSITE" id="PS50003">
    <property type="entry name" value="PH_DOMAIN"/>
    <property type="match status" value="1"/>
</dbReference>
<dbReference type="EMBL" id="JADGJH010003922">
    <property type="protein sequence ID" value="KAJ3088097.1"/>
    <property type="molecule type" value="Genomic_DNA"/>
</dbReference>
<feature type="compositionally biased region" description="Low complexity" evidence="1">
    <location>
        <begin position="565"/>
        <end position="577"/>
    </location>
</feature>
<feature type="compositionally biased region" description="Polar residues" evidence="1">
    <location>
        <begin position="531"/>
        <end position="542"/>
    </location>
</feature>
<feature type="region of interest" description="Disordered" evidence="1">
    <location>
        <begin position="408"/>
        <end position="427"/>
    </location>
</feature>
<dbReference type="SMART" id="SM00233">
    <property type="entry name" value="PH"/>
    <property type="match status" value="1"/>
</dbReference>
<dbReference type="InterPro" id="IPR011993">
    <property type="entry name" value="PH-like_dom_sf"/>
</dbReference>
<feature type="region of interest" description="Disordered" evidence="1">
    <location>
        <begin position="253"/>
        <end position="276"/>
    </location>
</feature>
<dbReference type="Gene3D" id="2.30.29.30">
    <property type="entry name" value="Pleckstrin-homology domain (PH domain)/Phosphotyrosine-binding domain (PTB)"/>
    <property type="match status" value="1"/>
</dbReference>
<feature type="compositionally biased region" description="Polar residues" evidence="1">
    <location>
        <begin position="307"/>
        <end position="327"/>
    </location>
</feature>
<evidence type="ECO:0000256" key="1">
    <source>
        <dbReference type="SAM" id="MobiDB-lite"/>
    </source>
</evidence>
<comment type="caution">
    <text evidence="3">The sequence shown here is derived from an EMBL/GenBank/DDBJ whole genome shotgun (WGS) entry which is preliminary data.</text>
</comment>
<evidence type="ECO:0000313" key="4">
    <source>
        <dbReference type="Proteomes" id="UP001211907"/>
    </source>
</evidence>
<sequence length="624" mass="67709">MAGRRIETLMSDLDVSLNEFMAEQETGSKWDEVTGEFFCGNQSPILRQAPTLDTRTLSEILQTSPGGHKAASGHLEVKRTKDTAFERRFFVASSSSLFMFPSSAHSESPLAVFQVARNTDLIPTPLLSAPLTFQIMDSNSGKFWILQAPSKTTKSTWMDLIKKMIADALPAEETVDAYDVLDAYGDESDDKIPAPLALPLTPQQMKFAPHVANVLLPPVSPPTAANRGLFAAAPAMPAPIIQLQSTLRNHQMHPSTIPAFSDASPGSSMQKFPRPVSSFQNPNLDIYAPTANAARIGSVQQNYSRPVSVQQNYSESNNRPSLLQQSITPPPFPIAFPNGSNNNRTSILQYSTMSSSDRASSNTPSSTSPVYQPQPLLRQSMMRRESSGSARIPLPPLASNSAALNRISQVSGGGHSSWASSELSPSGHPPIPQVQYNIVGPNGEFSTVFGSGGSILAVPSLSSSTLPTILEMQQLQMQQQQLQQQQDYGDGSFEDEEIRLLRLQLERAKLELIDQIQMNKILLTQNKENDTISSKLSPTSTAEKPPSPVQLTHNNNSNNKKGTESVRSGRSVKSSSEIGGGGLGGWFGRSKSQKRDKEMEVATVVIESGQKKKDTAFIALPTVM</sequence>
<feature type="compositionally biased region" description="Gly residues" evidence="1">
    <location>
        <begin position="578"/>
        <end position="587"/>
    </location>
</feature>
<accession>A0AAD5SPR0</accession>
<dbReference type="Proteomes" id="UP001211907">
    <property type="component" value="Unassembled WGS sequence"/>
</dbReference>
<feature type="compositionally biased region" description="Polar residues" evidence="1">
    <location>
        <begin position="549"/>
        <end position="560"/>
    </location>
</feature>
<evidence type="ECO:0000313" key="3">
    <source>
        <dbReference type="EMBL" id="KAJ3088097.1"/>
    </source>
</evidence>
<feature type="domain" description="PH" evidence="2">
    <location>
        <begin position="68"/>
        <end position="166"/>
    </location>
</feature>
<gene>
    <name evidence="3" type="ORF">HK100_008156</name>
</gene>
<proteinExistence type="predicted"/>